<gene>
    <name evidence="3" type="ORF">Cgig2_024697</name>
</gene>
<keyword evidence="4" id="KW-1185">Reference proteome</keyword>
<feature type="compositionally biased region" description="Basic and acidic residues" evidence="1">
    <location>
        <begin position="68"/>
        <end position="81"/>
    </location>
</feature>
<name>A0A9Q1GV33_9CARY</name>
<proteinExistence type="predicted"/>
<evidence type="ECO:0000313" key="4">
    <source>
        <dbReference type="Proteomes" id="UP001153076"/>
    </source>
</evidence>
<evidence type="ECO:0000256" key="1">
    <source>
        <dbReference type="SAM" id="MobiDB-lite"/>
    </source>
</evidence>
<feature type="region of interest" description="Disordered" evidence="1">
    <location>
        <begin position="1"/>
        <end position="21"/>
    </location>
</feature>
<reference evidence="3" key="1">
    <citation type="submission" date="2022-04" db="EMBL/GenBank/DDBJ databases">
        <title>Carnegiea gigantea Genome sequencing and assembly v2.</title>
        <authorList>
            <person name="Copetti D."/>
            <person name="Sanderson M.J."/>
            <person name="Burquez A."/>
            <person name="Wojciechowski M.F."/>
        </authorList>
    </citation>
    <scope>NUCLEOTIDE SEQUENCE</scope>
    <source>
        <strain evidence="3">SGP5-SGP5p</strain>
        <tissue evidence="3">Aerial part</tissue>
    </source>
</reference>
<keyword evidence="2" id="KW-0472">Membrane</keyword>
<feature type="transmembrane region" description="Helical" evidence="2">
    <location>
        <begin position="214"/>
        <end position="238"/>
    </location>
</feature>
<dbReference type="EMBL" id="JAKOGI010001181">
    <property type="protein sequence ID" value="KAJ8427165.1"/>
    <property type="molecule type" value="Genomic_DNA"/>
</dbReference>
<sequence>MEVEIANPTEIQEGDDEEIPLVRDDVEPDIVDADIVDANLVYANFIQDDNDENDGDVVSEDDEDDFSDRESDIDLFDRDLKEDESDDDSARKHGPTRGLKSLREREQNPNVKPFAKITPDMEHVIGKNAYRFIGTGLGWIKMLRHKDKIVRQNQAAKYEKFKELHMSQIEKEGVDNLSLKEAYLLVTKEKSCYHRGLGPGPQPPRKGRATELSIGVLMAATWFYSVCLLVCTIGYGIANVYMVLSVDNFHIDLFDYGRSIKHKEKVYTGIEF</sequence>
<evidence type="ECO:0000256" key="2">
    <source>
        <dbReference type="SAM" id="Phobius"/>
    </source>
</evidence>
<organism evidence="3 4">
    <name type="scientific">Carnegiea gigantea</name>
    <dbReference type="NCBI Taxonomy" id="171969"/>
    <lineage>
        <taxon>Eukaryota</taxon>
        <taxon>Viridiplantae</taxon>
        <taxon>Streptophyta</taxon>
        <taxon>Embryophyta</taxon>
        <taxon>Tracheophyta</taxon>
        <taxon>Spermatophyta</taxon>
        <taxon>Magnoliopsida</taxon>
        <taxon>eudicotyledons</taxon>
        <taxon>Gunneridae</taxon>
        <taxon>Pentapetalae</taxon>
        <taxon>Caryophyllales</taxon>
        <taxon>Cactineae</taxon>
        <taxon>Cactaceae</taxon>
        <taxon>Cactoideae</taxon>
        <taxon>Echinocereeae</taxon>
        <taxon>Carnegiea</taxon>
    </lineage>
</organism>
<dbReference type="Proteomes" id="UP001153076">
    <property type="component" value="Unassembled WGS sequence"/>
</dbReference>
<keyword evidence="2" id="KW-0812">Transmembrane</keyword>
<feature type="compositionally biased region" description="Acidic residues" evidence="1">
    <location>
        <begin position="48"/>
        <end position="67"/>
    </location>
</feature>
<dbReference type="AlphaFoldDB" id="A0A9Q1GV33"/>
<keyword evidence="2" id="KW-1133">Transmembrane helix</keyword>
<feature type="region of interest" description="Disordered" evidence="1">
    <location>
        <begin position="47"/>
        <end position="113"/>
    </location>
</feature>
<evidence type="ECO:0000313" key="3">
    <source>
        <dbReference type="EMBL" id="KAJ8427165.1"/>
    </source>
</evidence>
<accession>A0A9Q1GV33</accession>
<comment type="caution">
    <text evidence="3">The sequence shown here is derived from an EMBL/GenBank/DDBJ whole genome shotgun (WGS) entry which is preliminary data.</text>
</comment>
<protein>
    <submittedName>
        <fullName evidence="3">Uncharacterized protein</fullName>
    </submittedName>
</protein>